<keyword evidence="5 13" id="KW-0520">NAD</keyword>
<evidence type="ECO:0000313" key="20">
    <source>
        <dbReference type="EMBL" id="OGC03181.1"/>
    </source>
</evidence>
<name>A0A1F4R4L8_UNCSA</name>
<evidence type="ECO:0000256" key="16">
    <source>
        <dbReference type="PIRSR" id="PIRSR000114-3"/>
    </source>
</evidence>
<keyword evidence="13" id="KW-0963">Cytoplasm</keyword>
<dbReference type="Gene3D" id="3.40.50.720">
    <property type="entry name" value="NAD(P)-binding Rossmann-like Domain"/>
    <property type="match status" value="1"/>
</dbReference>
<dbReference type="GO" id="GO:0141152">
    <property type="term" value="F:glycerol-3-phosphate dehydrogenase (NAD+) activity"/>
    <property type="evidence" value="ECO:0007669"/>
    <property type="project" value="RHEA"/>
</dbReference>
<evidence type="ECO:0000256" key="2">
    <source>
        <dbReference type="ARBA" id="ARBA00022516"/>
    </source>
</evidence>
<dbReference type="SUPFAM" id="SSF48179">
    <property type="entry name" value="6-phosphogluconate dehydrogenase C-terminal domain-like"/>
    <property type="match status" value="1"/>
</dbReference>
<proteinExistence type="inferred from homology"/>
<feature type="binding site" evidence="13">
    <location>
        <position position="133"/>
    </location>
    <ligand>
        <name>sn-glycerol 3-phosphate</name>
        <dbReference type="ChEBI" id="CHEBI:57597"/>
    </ligand>
</feature>
<evidence type="ECO:0000256" key="14">
    <source>
        <dbReference type="PIRSR" id="PIRSR000114-1"/>
    </source>
</evidence>
<keyword evidence="7 13" id="KW-0594">Phospholipid biosynthesis</keyword>
<comment type="catalytic activity">
    <reaction evidence="13">
        <text>sn-glycerol 3-phosphate + NAD(+) = dihydroxyacetone phosphate + NADH + H(+)</text>
        <dbReference type="Rhea" id="RHEA:11092"/>
        <dbReference type="ChEBI" id="CHEBI:15378"/>
        <dbReference type="ChEBI" id="CHEBI:57540"/>
        <dbReference type="ChEBI" id="CHEBI:57597"/>
        <dbReference type="ChEBI" id="CHEBI:57642"/>
        <dbReference type="ChEBI" id="CHEBI:57945"/>
        <dbReference type="EC" id="1.1.1.94"/>
    </reaction>
</comment>
<keyword evidence="3 13" id="KW-0521">NADP</keyword>
<keyword evidence="2 13" id="KW-0444">Lipid biosynthesis</keyword>
<evidence type="ECO:0000256" key="3">
    <source>
        <dbReference type="ARBA" id="ARBA00022857"/>
    </source>
</evidence>
<feature type="binding site" evidence="13">
    <location>
        <position position="241"/>
    </location>
    <ligand>
        <name>sn-glycerol 3-phosphate</name>
        <dbReference type="ChEBI" id="CHEBI:57597"/>
    </ligand>
</feature>
<feature type="binding site" evidence="13">
    <location>
        <position position="105"/>
    </location>
    <ligand>
        <name>NADPH</name>
        <dbReference type="ChEBI" id="CHEBI:57783"/>
    </ligand>
</feature>
<dbReference type="GO" id="GO:0008654">
    <property type="term" value="P:phospholipid biosynthetic process"/>
    <property type="evidence" value="ECO:0007669"/>
    <property type="project" value="UniProtKB-KW"/>
</dbReference>
<evidence type="ECO:0000256" key="8">
    <source>
        <dbReference type="ARBA" id="ARBA00023264"/>
    </source>
</evidence>
<feature type="binding site" evidence="13">
    <location>
        <position position="251"/>
    </location>
    <ligand>
        <name>sn-glycerol 3-phosphate</name>
        <dbReference type="ChEBI" id="CHEBI:57597"/>
    </ligand>
</feature>
<keyword evidence="4 13" id="KW-0560">Oxidoreductase</keyword>
<dbReference type="EMBL" id="METP01000059">
    <property type="protein sequence ID" value="OGC03181.1"/>
    <property type="molecule type" value="Genomic_DNA"/>
</dbReference>
<dbReference type="PROSITE" id="PS00957">
    <property type="entry name" value="NAD_G3PDH"/>
    <property type="match status" value="1"/>
</dbReference>
<feature type="domain" description="Glycerol-3-phosphate dehydrogenase NAD-dependent N-terminal" evidence="18">
    <location>
        <begin position="3"/>
        <end position="157"/>
    </location>
</feature>
<evidence type="ECO:0000256" key="4">
    <source>
        <dbReference type="ARBA" id="ARBA00023002"/>
    </source>
</evidence>
<dbReference type="GO" id="GO:0005829">
    <property type="term" value="C:cytosol"/>
    <property type="evidence" value="ECO:0007669"/>
    <property type="project" value="TreeGrafter"/>
</dbReference>
<dbReference type="InterPro" id="IPR006109">
    <property type="entry name" value="G3P_DH_NAD-dep_C"/>
</dbReference>
<gene>
    <name evidence="13" type="primary">gpsA</name>
    <name evidence="20" type="ORF">A3H38_00210</name>
</gene>
<evidence type="ECO:0000259" key="19">
    <source>
        <dbReference type="Pfam" id="PF07479"/>
    </source>
</evidence>
<dbReference type="HAMAP" id="MF_00394">
    <property type="entry name" value="NAD_Glyc3P_dehydrog"/>
    <property type="match status" value="1"/>
</dbReference>
<dbReference type="GO" id="GO:0005975">
    <property type="term" value="P:carbohydrate metabolic process"/>
    <property type="evidence" value="ECO:0007669"/>
    <property type="project" value="InterPro"/>
</dbReference>
<dbReference type="InterPro" id="IPR036291">
    <property type="entry name" value="NAD(P)-bd_dom_sf"/>
</dbReference>
<dbReference type="PIRSF" id="PIRSF000114">
    <property type="entry name" value="Glycerol-3-P_dh"/>
    <property type="match status" value="1"/>
</dbReference>
<dbReference type="UniPathway" id="UPA00940"/>
<evidence type="ECO:0000256" key="17">
    <source>
        <dbReference type="RuleBase" id="RU000437"/>
    </source>
</evidence>
<dbReference type="NCBIfam" id="NF000942">
    <property type="entry name" value="PRK00094.1-4"/>
    <property type="match status" value="1"/>
</dbReference>
<dbReference type="PANTHER" id="PTHR11728">
    <property type="entry name" value="GLYCEROL-3-PHOSPHATE DEHYDROGENASE"/>
    <property type="match status" value="1"/>
</dbReference>
<evidence type="ECO:0000256" key="11">
    <source>
        <dbReference type="ARBA" id="ARBA00069372"/>
    </source>
</evidence>
<feature type="binding site" evidence="13">
    <location>
        <position position="252"/>
    </location>
    <ligand>
        <name>NADPH</name>
        <dbReference type="ChEBI" id="CHEBI:57783"/>
    </ligand>
</feature>
<evidence type="ECO:0000256" key="5">
    <source>
        <dbReference type="ARBA" id="ARBA00023027"/>
    </source>
</evidence>
<comment type="catalytic activity">
    <reaction evidence="9">
        <text>sn-glycerol 3-phosphate + NADP(+) = dihydroxyacetone phosphate + NADPH + H(+)</text>
        <dbReference type="Rhea" id="RHEA:11096"/>
        <dbReference type="ChEBI" id="CHEBI:15378"/>
        <dbReference type="ChEBI" id="CHEBI:57597"/>
        <dbReference type="ChEBI" id="CHEBI:57642"/>
        <dbReference type="ChEBI" id="CHEBI:57783"/>
        <dbReference type="ChEBI" id="CHEBI:58349"/>
        <dbReference type="EC" id="1.1.1.94"/>
    </reaction>
    <physiologicalReaction direction="right-to-left" evidence="9">
        <dbReference type="Rhea" id="RHEA:11098"/>
    </physiologicalReaction>
</comment>
<dbReference type="InterPro" id="IPR008927">
    <property type="entry name" value="6-PGluconate_DH-like_C_sf"/>
</dbReference>
<dbReference type="FunFam" id="3.40.50.720:FF:000019">
    <property type="entry name" value="Glycerol-3-phosphate dehydrogenase [NAD(P)+]"/>
    <property type="match status" value="1"/>
</dbReference>
<accession>A0A1F4R4L8</accession>
<feature type="binding site" evidence="16">
    <location>
        <begin position="8"/>
        <end position="13"/>
    </location>
    <ligand>
        <name>NAD(+)</name>
        <dbReference type="ChEBI" id="CHEBI:57540"/>
    </ligand>
</feature>
<feature type="binding site" evidence="13">
    <location>
        <position position="276"/>
    </location>
    <ligand>
        <name>NADPH</name>
        <dbReference type="ChEBI" id="CHEBI:57783"/>
    </ligand>
</feature>
<feature type="binding site" evidence="15">
    <location>
        <begin position="252"/>
        <end position="253"/>
    </location>
    <ligand>
        <name>substrate</name>
    </ligand>
</feature>
<keyword evidence="6 13" id="KW-0443">Lipid metabolism</keyword>
<keyword evidence="8 13" id="KW-1208">Phospholipid metabolism</keyword>
<comment type="pathway">
    <text evidence="13">Membrane lipid metabolism; glycerophospholipid metabolism.</text>
</comment>
<feature type="binding site" evidence="13">
    <location>
        <position position="188"/>
    </location>
    <ligand>
        <name>sn-glycerol 3-phosphate</name>
        <dbReference type="ChEBI" id="CHEBI:57597"/>
    </ligand>
</feature>
<protein>
    <recommendedName>
        <fullName evidence="11 13">Glycerol-3-phosphate dehydrogenase [NAD(P)+]</fullName>
        <ecNumber evidence="10 13">1.1.1.94</ecNumber>
    </recommendedName>
    <alternativeName>
        <fullName evidence="13">NAD(P)(+)-dependent glycerol-3-phosphate dehydrogenase</fullName>
    </alternativeName>
    <alternativeName>
        <fullName evidence="12 13">NAD(P)H-dependent dihydroxyacetone-phosphate reductase</fullName>
    </alternativeName>
</protein>
<dbReference type="EC" id="1.1.1.94" evidence="10 13"/>
<feature type="binding site" evidence="13">
    <location>
        <position position="278"/>
    </location>
    <ligand>
        <name>NADPH</name>
        <dbReference type="ChEBI" id="CHEBI:57783"/>
    </ligand>
</feature>
<reference evidence="20 21" key="1">
    <citation type="journal article" date="2016" name="Nat. Commun.">
        <title>Thousands of microbial genomes shed light on interconnected biogeochemical processes in an aquifer system.</title>
        <authorList>
            <person name="Anantharaman K."/>
            <person name="Brown C.T."/>
            <person name="Hug L.A."/>
            <person name="Sharon I."/>
            <person name="Castelle C.J."/>
            <person name="Probst A.J."/>
            <person name="Thomas B.C."/>
            <person name="Singh A."/>
            <person name="Wilkins M.J."/>
            <person name="Karaoz U."/>
            <person name="Brodie E.L."/>
            <person name="Williams K.H."/>
            <person name="Hubbard S.S."/>
            <person name="Banfield J.F."/>
        </authorList>
    </citation>
    <scope>NUCLEOTIDE SEQUENCE [LARGE SCALE GENOMIC DNA]</scope>
</reference>
<feature type="binding site" evidence="16">
    <location>
        <position position="252"/>
    </location>
    <ligand>
        <name>NAD(+)</name>
        <dbReference type="ChEBI" id="CHEBI:57540"/>
    </ligand>
</feature>
<evidence type="ECO:0000256" key="15">
    <source>
        <dbReference type="PIRSR" id="PIRSR000114-2"/>
    </source>
</evidence>
<feature type="active site" description="Proton acceptor" evidence="13 14">
    <location>
        <position position="188"/>
    </location>
</feature>
<dbReference type="InterPro" id="IPR011128">
    <property type="entry name" value="G3P_DH_NAD-dep_N"/>
</dbReference>
<dbReference type="SUPFAM" id="SSF51735">
    <property type="entry name" value="NAD(P)-binding Rossmann-fold domains"/>
    <property type="match status" value="1"/>
</dbReference>
<evidence type="ECO:0000259" key="18">
    <source>
        <dbReference type="Pfam" id="PF01210"/>
    </source>
</evidence>
<dbReference type="Gene3D" id="1.10.1040.10">
    <property type="entry name" value="N-(1-d-carboxylethyl)-l-norvaline Dehydrogenase, domain 2"/>
    <property type="match status" value="1"/>
</dbReference>
<dbReference type="Proteomes" id="UP000176938">
    <property type="component" value="Unassembled WGS sequence"/>
</dbReference>
<feature type="binding site" evidence="13">
    <location>
        <position position="252"/>
    </location>
    <ligand>
        <name>sn-glycerol 3-phosphate</name>
        <dbReference type="ChEBI" id="CHEBI:57597"/>
    </ligand>
</feature>
<sequence>MAKISVIGAGAWGTTLAILLAENKHEVCLWAYEKELAQEIEEFRENKRFLPGFQLPSQIQATNEREETKDTQIYIFVVPTQHLRSVAKSFKYIIQTNSLIVCASKGIEEGKLKLPLEILKEELKTDNLAALSGPNLSREIAQGLPAATVVASEKIETAQAVQKVLLMERFRVYTNADPLGVQLAGALKNVIAIAAGVVDGLEMGDNAKAGLLIRGLAEITRLGVAMGAKPETFAGLAGMGDLITTCGSKLSRNHCVGKQIAKGKKLNIIMKEMSAVAEGIPTTKAALALAKKHKIILPIMEEVNQLLFEEKSPSQAITDLLTREAKSE</sequence>
<feature type="binding site" evidence="13">
    <location>
        <position position="12"/>
    </location>
    <ligand>
        <name>NADPH</name>
        <dbReference type="ChEBI" id="CHEBI:57783"/>
    </ligand>
</feature>
<dbReference type="PANTHER" id="PTHR11728:SF1">
    <property type="entry name" value="GLYCEROL-3-PHOSPHATE DEHYDROGENASE [NAD(+)] 2, CHLOROPLASTIC"/>
    <property type="match status" value="1"/>
</dbReference>
<dbReference type="GO" id="GO:0046168">
    <property type="term" value="P:glycerol-3-phosphate catabolic process"/>
    <property type="evidence" value="ECO:0007669"/>
    <property type="project" value="InterPro"/>
</dbReference>
<comment type="subcellular location">
    <subcellularLocation>
        <location evidence="13">Cytoplasm</location>
    </subcellularLocation>
</comment>
<keyword evidence="13" id="KW-0547">Nucleotide-binding</keyword>
<dbReference type="FunFam" id="1.10.1040.10:FF:000001">
    <property type="entry name" value="Glycerol-3-phosphate dehydrogenase [NAD(P)+]"/>
    <property type="match status" value="1"/>
</dbReference>
<evidence type="ECO:0000256" key="6">
    <source>
        <dbReference type="ARBA" id="ARBA00023098"/>
    </source>
</evidence>
<comment type="similarity">
    <text evidence="1 13 17">Belongs to the NAD-dependent glycerol-3-phosphate dehydrogenase family.</text>
</comment>
<feature type="domain" description="Glycerol-3-phosphate dehydrogenase NAD-dependent C-terminal" evidence="19">
    <location>
        <begin position="177"/>
        <end position="317"/>
    </location>
</feature>
<dbReference type="AlphaFoldDB" id="A0A1F4R4L8"/>
<evidence type="ECO:0000256" key="7">
    <source>
        <dbReference type="ARBA" id="ARBA00023209"/>
    </source>
</evidence>
<feature type="binding site" evidence="13">
    <location>
        <position position="137"/>
    </location>
    <ligand>
        <name>NADPH</name>
        <dbReference type="ChEBI" id="CHEBI:57783"/>
    </ligand>
</feature>
<dbReference type="Pfam" id="PF07479">
    <property type="entry name" value="NAD_Gly3P_dh_C"/>
    <property type="match status" value="1"/>
</dbReference>
<dbReference type="Pfam" id="PF01210">
    <property type="entry name" value="NAD_Gly3P_dh_N"/>
    <property type="match status" value="1"/>
</dbReference>
<feature type="binding site" evidence="13">
    <location>
        <position position="253"/>
    </location>
    <ligand>
        <name>sn-glycerol 3-phosphate</name>
        <dbReference type="ChEBI" id="CHEBI:57597"/>
    </ligand>
</feature>
<comment type="caution">
    <text evidence="20">The sequence shown here is derived from an EMBL/GenBank/DDBJ whole genome shotgun (WGS) entry which is preliminary data.</text>
</comment>
<dbReference type="GO" id="GO:0141153">
    <property type="term" value="F:glycerol-3-phosphate dehydrogenase (NADP+) activity"/>
    <property type="evidence" value="ECO:0007669"/>
    <property type="project" value="RHEA"/>
</dbReference>
<dbReference type="GO" id="GO:0051287">
    <property type="term" value="F:NAD binding"/>
    <property type="evidence" value="ECO:0007669"/>
    <property type="project" value="InterPro"/>
</dbReference>
<dbReference type="NCBIfam" id="NF000940">
    <property type="entry name" value="PRK00094.1-2"/>
    <property type="match status" value="1"/>
</dbReference>
<feature type="binding site" evidence="13">
    <location>
        <position position="105"/>
    </location>
    <ligand>
        <name>sn-glycerol 3-phosphate</name>
        <dbReference type="ChEBI" id="CHEBI:57597"/>
    </ligand>
</feature>
<evidence type="ECO:0000256" key="1">
    <source>
        <dbReference type="ARBA" id="ARBA00011009"/>
    </source>
</evidence>
<evidence type="ECO:0000313" key="21">
    <source>
        <dbReference type="Proteomes" id="UP000176938"/>
    </source>
</evidence>
<evidence type="ECO:0000256" key="13">
    <source>
        <dbReference type="HAMAP-Rule" id="MF_00394"/>
    </source>
</evidence>
<dbReference type="PRINTS" id="PR00077">
    <property type="entry name" value="GPDHDRGNASE"/>
</dbReference>
<organism evidence="20 21">
    <name type="scientific">candidate division WOR-1 bacterium RIFCSPLOWO2_02_FULL_46_20</name>
    <dbReference type="NCBI Taxonomy" id="1802567"/>
    <lineage>
        <taxon>Bacteria</taxon>
        <taxon>Bacillati</taxon>
        <taxon>Saganbacteria</taxon>
    </lineage>
</organism>
<dbReference type="GO" id="GO:0046167">
    <property type="term" value="P:glycerol-3-phosphate biosynthetic process"/>
    <property type="evidence" value="ECO:0007669"/>
    <property type="project" value="UniProtKB-UniRule"/>
</dbReference>
<feature type="binding site" evidence="15">
    <location>
        <position position="105"/>
    </location>
    <ligand>
        <name>substrate</name>
    </ligand>
</feature>
<dbReference type="InterPro" id="IPR013328">
    <property type="entry name" value="6PGD_dom2"/>
</dbReference>
<evidence type="ECO:0000256" key="9">
    <source>
        <dbReference type="ARBA" id="ARBA00052716"/>
    </source>
</evidence>
<evidence type="ECO:0000256" key="10">
    <source>
        <dbReference type="ARBA" id="ARBA00066687"/>
    </source>
</evidence>
<dbReference type="InterPro" id="IPR006168">
    <property type="entry name" value="G3P_DH_NAD-dep"/>
</dbReference>
<evidence type="ECO:0000256" key="12">
    <source>
        <dbReference type="ARBA" id="ARBA00080511"/>
    </source>
</evidence>
<comment type="caution">
    <text evidence="13">Lacks conserved residue(s) required for the propagation of feature annotation.</text>
</comment>
<comment type="function">
    <text evidence="13">Catalyzes the reduction of the glycolytic intermediate dihydroxyacetone phosphate (DHAP) to sn-glycerol 3-phosphate (G3P), the key precursor for phospholipid synthesis.</text>
</comment>
<dbReference type="GO" id="GO:0006650">
    <property type="term" value="P:glycerophospholipid metabolic process"/>
    <property type="evidence" value="ECO:0007669"/>
    <property type="project" value="UniProtKB-UniRule"/>
</dbReference>